<organism evidence="8 9">
    <name type="scientific">Salmo trutta</name>
    <name type="common">Brown trout</name>
    <dbReference type="NCBI Taxonomy" id="8032"/>
    <lineage>
        <taxon>Eukaryota</taxon>
        <taxon>Metazoa</taxon>
        <taxon>Chordata</taxon>
        <taxon>Craniata</taxon>
        <taxon>Vertebrata</taxon>
        <taxon>Euteleostomi</taxon>
        <taxon>Actinopterygii</taxon>
        <taxon>Neopterygii</taxon>
        <taxon>Teleostei</taxon>
        <taxon>Protacanthopterygii</taxon>
        <taxon>Salmoniformes</taxon>
        <taxon>Salmonidae</taxon>
        <taxon>Salmoninae</taxon>
        <taxon>Salmo</taxon>
    </lineage>
</organism>
<comment type="similarity">
    <text evidence="2 6">Belongs to the TMC family.</text>
</comment>
<comment type="subcellular location">
    <subcellularLocation>
        <location evidence="1 6">Membrane</location>
        <topology evidence="1 6">Multi-pass membrane protein</topology>
    </subcellularLocation>
</comment>
<sequence length="291" mass="33571">RIGRVLVHVLAWFICIGSTVACVLALYYFSEYMHKVRDTPFQLLYIEASLLALPVVVSLINLLLPGLFNATAWMEEYDSPSVNTYVAISSLMWCCCQCWESFVGQELYRFLLMDFIFTILDTFFGEFLWRLFSQRVLKRKRKPVFDISRNVLELIYGQTLAWLGVLFTPLLPAVQIIKLLLLFYMKQTSVMMNCQSPRKPYRASQMSTIFITLLCCPSFLGAAVCVSYTMWSIRPSESCGPFRSLSTMFQSGKLWVKELETHNPNLAWLAWVHSYIVENPLFLFLAAGIFL</sequence>
<evidence type="ECO:0000313" key="8">
    <source>
        <dbReference type="Ensembl" id="ENSSTUP00000116485.1"/>
    </source>
</evidence>
<accession>A0A674F8K8</accession>
<keyword evidence="5 6" id="KW-0472">Membrane</keyword>
<keyword evidence="4 6" id="KW-1133">Transmembrane helix</keyword>
<dbReference type="GO" id="GO:0005886">
    <property type="term" value="C:plasma membrane"/>
    <property type="evidence" value="ECO:0007669"/>
    <property type="project" value="InterPro"/>
</dbReference>
<feature type="transmembrane region" description="Helical" evidence="6">
    <location>
        <begin position="41"/>
        <end position="64"/>
    </location>
</feature>
<dbReference type="PANTHER" id="PTHR23302">
    <property type="entry name" value="TRANSMEMBRANE CHANNEL-RELATED"/>
    <property type="match status" value="1"/>
</dbReference>
<dbReference type="GeneTree" id="ENSGT01050000244894"/>
<feature type="transmembrane region" description="Helical" evidence="6">
    <location>
        <begin position="206"/>
        <end position="231"/>
    </location>
</feature>
<evidence type="ECO:0000313" key="9">
    <source>
        <dbReference type="Proteomes" id="UP000472277"/>
    </source>
</evidence>
<proteinExistence type="inferred from homology"/>
<evidence type="ECO:0000256" key="5">
    <source>
        <dbReference type="ARBA" id="ARBA00023136"/>
    </source>
</evidence>
<feature type="transmembrane region" description="Helical" evidence="6">
    <location>
        <begin position="160"/>
        <end position="185"/>
    </location>
</feature>
<feature type="transmembrane region" description="Helical" evidence="6">
    <location>
        <begin position="110"/>
        <end position="132"/>
    </location>
</feature>
<reference evidence="8" key="1">
    <citation type="submission" date="2025-08" db="UniProtKB">
        <authorList>
            <consortium name="Ensembl"/>
        </authorList>
    </citation>
    <scope>IDENTIFICATION</scope>
</reference>
<dbReference type="InterPro" id="IPR012496">
    <property type="entry name" value="TMC_dom"/>
</dbReference>
<dbReference type="InterPro" id="IPR038900">
    <property type="entry name" value="TMC"/>
</dbReference>
<keyword evidence="3 6" id="KW-0812">Transmembrane</keyword>
<evidence type="ECO:0000259" key="7">
    <source>
        <dbReference type="Pfam" id="PF07810"/>
    </source>
</evidence>
<feature type="transmembrane region" description="Helical" evidence="6">
    <location>
        <begin position="268"/>
        <end position="290"/>
    </location>
</feature>
<dbReference type="Ensembl" id="ENSSTUT00000124576.1">
    <property type="protein sequence ID" value="ENSSTUP00000116485.1"/>
    <property type="gene ID" value="ENSSTUG00000051198.1"/>
</dbReference>
<dbReference type="PANTHER" id="PTHR23302:SF4">
    <property type="entry name" value="TRANSMEMBRANE CHANNEL-LIKE PROTEIN 6"/>
    <property type="match status" value="1"/>
</dbReference>
<protein>
    <recommendedName>
        <fullName evidence="6">Transmembrane channel-like protein</fullName>
    </recommendedName>
</protein>
<keyword evidence="9" id="KW-1185">Reference proteome</keyword>
<dbReference type="GO" id="GO:0008381">
    <property type="term" value="F:mechanosensitive monoatomic ion channel activity"/>
    <property type="evidence" value="ECO:0007669"/>
    <property type="project" value="TreeGrafter"/>
</dbReference>
<evidence type="ECO:0000256" key="4">
    <source>
        <dbReference type="ARBA" id="ARBA00022989"/>
    </source>
</evidence>
<evidence type="ECO:0000256" key="1">
    <source>
        <dbReference type="ARBA" id="ARBA00004141"/>
    </source>
</evidence>
<name>A0A674F8K8_SALTR</name>
<dbReference type="AlphaFoldDB" id="A0A674F8K8"/>
<dbReference type="Proteomes" id="UP000472277">
    <property type="component" value="Unassembled WGS sequence"/>
</dbReference>
<reference evidence="8" key="2">
    <citation type="submission" date="2025-09" db="UniProtKB">
        <authorList>
            <consortium name="Ensembl"/>
        </authorList>
    </citation>
    <scope>IDENTIFICATION</scope>
</reference>
<evidence type="ECO:0000256" key="3">
    <source>
        <dbReference type="ARBA" id="ARBA00022692"/>
    </source>
</evidence>
<gene>
    <name evidence="8" type="primary">LOC115188476</name>
</gene>
<dbReference type="Pfam" id="PF07810">
    <property type="entry name" value="TMC"/>
    <property type="match status" value="1"/>
</dbReference>
<feature type="domain" description="TMC" evidence="7">
    <location>
        <begin position="98"/>
        <end position="204"/>
    </location>
</feature>
<evidence type="ECO:0000256" key="6">
    <source>
        <dbReference type="RuleBase" id="RU310713"/>
    </source>
</evidence>
<evidence type="ECO:0000256" key="2">
    <source>
        <dbReference type="ARBA" id="ARBA00006510"/>
    </source>
</evidence>
<feature type="transmembrane region" description="Helical" evidence="6">
    <location>
        <begin position="6"/>
        <end position="29"/>
    </location>
</feature>